<reference evidence="7 8" key="1">
    <citation type="submission" date="2019-02" db="EMBL/GenBank/DDBJ databases">
        <authorList>
            <person name="Khodamoradi S."/>
            <person name="Hahnke R.L."/>
            <person name="Kaempfer P."/>
            <person name="Schumann P."/>
            <person name="Rohde M."/>
            <person name="Steinert M."/>
            <person name="Luzhetskyy A."/>
            <person name="Wink J."/>
            <person name="Ruckert C."/>
        </authorList>
    </citation>
    <scope>NUCLEOTIDE SEQUENCE [LARGE SCALE GENOMIC DNA]</scope>
    <source>
        <strain evidence="7 8">M2</strain>
    </source>
</reference>
<feature type="transmembrane region" description="Helical" evidence="6">
    <location>
        <begin position="84"/>
        <end position="110"/>
    </location>
</feature>
<feature type="region of interest" description="Disordered" evidence="5">
    <location>
        <begin position="1"/>
        <end position="76"/>
    </location>
</feature>
<dbReference type="PANTHER" id="PTHR30168:SF0">
    <property type="entry name" value="INNER MEMBRANE PROTEIN"/>
    <property type="match status" value="1"/>
</dbReference>
<dbReference type="OrthoDB" id="9774900at2"/>
<feature type="compositionally biased region" description="Pro residues" evidence="5">
    <location>
        <begin position="50"/>
        <end position="59"/>
    </location>
</feature>
<evidence type="ECO:0000256" key="2">
    <source>
        <dbReference type="ARBA" id="ARBA00022692"/>
    </source>
</evidence>
<keyword evidence="2 6" id="KW-0812">Transmembrane</keyword>
<dbReference type="KEGG" id="strr:EKD16_14635"/>
<dbReference type="Proteomes" id="UP000292235">
    <property type="component" value="Chromosome"/>
</dbReference>
<evidence type="ECO:0000256" key="5">
    <source>
        <dbReference type="SAM" id="MobiDB-lite"/>
    </source>
</evidence>
<dbReference type="Pfam" id="PF04228">
    <property type="entry name" value="Zn_peptidase"/>
    <property type="match status" value="1"/>
</dbReference>
<comment type="subcellular location">
    <subcellularLocation>
        <location evidence="1">Membrane</location>
        <topology evidence="1">Single-pass membrane protein</topology>
    </subcellularLocation>
</comment>
<dbReference type="EMBL" id="CP036455">
    <property type="protein sequence ID" value="QBI54707.1"/>
    <property type="molecule type" value="Genomic_DNA"/>
</dbReference>
<dbReference type="RefSeq" id="WP_131098839.1">
    <property type="nucleotide sequence ID" value="NZ_CP036455.1"/>
</dbReference>
<evidence type="ECO:0000256" key="4">
    <source>
        <dbReference type="ARBA" id="ARBA00023136"/>
    </source>
</evidence>
<sequence length="369" mass="39460">MEPTPDREWPGYGRPYAPTPPPGAFGPAAASPPPPYGHPGAGPYAAAPHAPVPGAPAPWPSAQWAQDGGAGAFVPPRRPDRSPVVWVAVGAAAVTSVAAFALCALLVVMAPPPQQSQGPPASADPARYTSREFAARPSAVKVDIDDHPVYELPMPEQVACDVPELDPESGSSWDAFSNRLGDCLGELWRPRLEKLGLRTPEPEFRISHTDPDSGSGGEDLTLAYYEMEPMAITVFMPNVGELSRYMPDSSHEAVFGALMAHEYGHHVQRLTGILDVSYELEREAADEGARLEQLRRTELQAECLAGVGLRGLKPFGRSEIDRANDLINGGGDLDSHGSTANRRRWFDKGARLDTIGACNTHAAPDAQVE</sequence>
<evidence type="ECO:0000256" key="3">
    <source>
        <dbReference type="ARBA" id="ARBA00022989"/>
    </source>
</evidence>
<dbReference type="GO" id="GO:0016020">
    <property type="term" value="C:membrane"/>
    <property type="evidence" value="ECO:0007669"/>
    <property type="project" value="UniProtKB-SubCell"/>
</dbReference>
<dbReference type="PANTHER" id="PTHR30168">
    <property type="entry name" value="PUTATIVE MEMBRANE PROTEIN YPFJ"/>
    <property type="match status" value="1"/>
</dbReference>
<organism evidence="7 8">
    <name type="scientific">Streptomonospora litoralis</name>
    <dbReference type="NCBI Taxonomy" id="2498135"/>
    <lineage>
        <taxon>Bacteria</taxon>
        <taxon>Bacillati</taxon>
        <taxon>Actinomycetota</taxon>
        <taxon>Actinomycetes</taxon>
        <taxon>Streptosporangiales</taxon>
        <taxon>Nocardiopsidaceae</taxon>
        <taxon>Streptomonospora</taxon>
    </lineage>
</organism>
<accession>A0A4P6Q7B8</accession>
<protein>
    <submittedName>
        <fullName evidence="7">Neutral zinc metallopeptidase</fullName>
    </submittedName>
</protein>
<evidence type="ECO:0000313" key="8">
    <source>
        <dbReference type="Proteomes" id="UP000292235"/>
    </source>
</evidence>
<evidence type="ECO:0000313" key="7">
    <source>
        <dbReference type="EMBL" id="QBI54707.1"/>
    </source>
</evidence>
<keyword evidence="3 6" id="KW-1133">Transmembrane helix</keyword>
<dbReference type="InterPro" id="IPR007343">
    <property type="entry name" value="Uncharacterised_pept_Zn_put"/>
</dbReference>
<keyword evidence="8" id="KW-1185">Reference proteome</keyword>
<evidence type="ECO:0000256" key="6">
    <source>
        <dbReference type="SAM" id="Phobius"/>
    </source>
</evidence>
<keyword evidence="4 6" id="KW-0472">Membrane</keyword>
<dbReference type="AlphaFoldDB" id="A0A4P6Q7B8"/>
<proteinExistence type="predicted"/>
<name>A0A4P6Q7B8_9ACTN</name>
<gene>
    <name evidence="7" type="ORF">EKD16_14635</name>
</gene>
<evidence type="ECO:0000256" key="1">
    <source>
        <dbReference type="ARBA" id="ARBA00004167"/>
    </source>
</evidence>
<feature type="compositionally biased region" description="Pro residues" evidence="5">
    <location>
        <begin position="17"/>
        <end position="37"/>
    </location>
</feature>